<protein>
    <submittedName>
        <fullName evidence="2">CRISPR-associated protein, APE2256 family</fullName>
    </submittedName>
</protein>
<accession>A3MVN8</accession>
<dbReference type="STRING" id="410359.Pcal_1281"/>
<keyword evidence="3" id="KW-1185">Reference proteome</keyword>
<dbReference type="Gene3D" id="3.40.50.10770">
    <property type="entry name" value="Hypothetical protein VC1899 like domain (Restriction endonuclease-like)"/>
    <property type="match status" value="1"/>
</dbReference>
<dbReference type="NCBIfam" id="TIGR02619">
    <property type="entry name" value="putative CRISPR-associated protein, APE2256 family"/>
    <property type="match status" value="1"/>
</dbReference>
<dbReference type="Gene3D" id="1.10.196.30">
    <property type="match status" value="1"/>
</dbReference>
<organism evidence="2 3">
    <name type="scientific">Pyrobaculum calidifontis (strain DSM 21063 / JCM 11548 / VA1)</name>
    <dbReference type="NCBI Taxonomy" id="410359"/>
    <lineage>
        <taxon>Archaea</taxon>
        <taxon>Thermoproteota</taxon>
        <taxon>Thermoprotei</taxon>
        <taxon>Thermoproteales</taxon>
        <taxon>Thermoproteaceae</taxon>
        <taxon>Pyrobaculum</taxon>
    </lineage>
</organism>
<dbReference type="KEGG" id="pcl:Pcal_1281"/>
<dbReference type="eggNOG" id="arCOG01935">
    <property type="taxonomic scope" value="Archaea"/>
</dbReference>
<evidence type="ECO:0000313" key="2">
    <source>
        <dbReference type="EMBL" id="ABO08705.1"/>
    </source>
</evidence>
<evidence type="ECO:0000259" key="1">
    <source>
        <dbReference type="Pfam" id="PF09651"/>
    </source>
</evidence>
<proteinExistence type="predicted"/>
<dbReference type="Pfam" id="PF09651">
    <property type="entry name" value="Cas_APE2256"/>
    <property type="match status" value="1"/>
</dbReference>
<dbReference type="CDD" id="cd09742">
    <property type="entry name" value="Csm6_III-A"/>
    <property type="match status" value="1"/>
</dbReference>
<gene>
    <name evidence="2" type="ordered locus">Pcal_1281</name>
</gene>
<dbReference type="EMBL" id="CP000561">
    <property type="protein sequence ID" value="ABO08705.1"/>
    <property type="molecule type" value="Genomic_DNA"/>
</dbReference>
<dbReference type="HOGENOM" id="CLU_082641_1_0_2"/>
<evidence type="ECO:0000313" key="3">
    <source>
        <dbReference type="Proteomes" id="UP000001431"/>
    </source>
</evidence>
<sequence>MGSTGGMKPSFFAITVGTSILANAAREGIVPEVWSRLAPDDPRQEEAERGPVERLVEFAVADPERCCAELNTVAKVAKRWPALFRRVRAALYASDTGAGRLAARALEGAFCRALAKLGVSTEDCAAEVKVVPGLGRDFSRSLGELARAVARDVKCAKARGVNPYVVATGGYKPESTFAVVAAYLAGALDVFYVHESFRDVVSLGLLPIDLHPTARQVARGEGEPEDLAKAWGVDPHHLVELGVLAEEARRRTLAPHIAALIDALETPC</sequence>
<dbReference type="Proteomes" id="UP000001431">
    <property type="component" value="Chromosome"/>
</dbReference>
<reference evidence="2" key="1">
    <citation type="submission" date="2007-02" db="EMBL/GenBank/DDBJ databases">
        <title>Complete sequence of Pyrobaculum calidifontis JCM 11548.</title>
        <authorList>
            <consortium name="US DOE Joint Genome Institute"/>
            <person name="Copeland A."/>
            <person name="Lucas S."/>
            <person name="Lapidus A."/>
            <person name="Barry K."/>
            <person name="Glavina del Rio T."/>
            <person name="Dalin E."/>
            <person name="Tice H."/>
            <person name="Pitluck S."/>
            <person name="Chain P."/>
            <person name="Malfatti S."/>
            <person name="Shin M."/>
            <person name="Vergez L."/>
            <person name="Schmutz J."/>
            <person name="Larimer F."/>
            <person name="Land M."/>
            <person name="Hauser L."/>
            <person name="Kyrpides N."/>
            <person name="Mikhailova N."/>
            <person name="Cozen A.E."/>
            <person name="Fitz-Gibbon S.T."/>
            <person name="House C.H."/>
            <person name="Saltikov C."/>
            <person name="Lowe T.M."/>
            <person name="Richardson P."/>
        </authorList>
    </citation>
    <scope>NUCLEOTIDE SEQUENCE [LARGE SCALE GENOMIC DNA]</scope>
    <source>
        <strain evidence="2">JCM 11548</strain>
    </source>
</reference>
<dbReference type="AlphaFoldDB" id="A3MVN8"/>
<name>A3MVN8_PYRCJ</name>
<feature type="domain" description="CRISPR system ring nuclease SSO1393-like" evidence="1">
    <location>
        <begin position="64"/>
        <end position="203"/>
    </location>
</feature>
<dbReference type="InterPro" id="IPR013442">
    <property type="entry name" value="SSO1393-like"/>
</dbReference>